<name>A0A1X7AG38_9GAMM</name>
<dbReference type="Gene3D" id="3.90.70.10">
    <property type="entry name" value="Cysteine proteinases"/>
    <property type="match status" value="1"/>
</dbReference>
<feature type="compositionally biased region" description="Acidic residues" evidence="1">
    <location>
        <begin position="235"/>
        <end position="246"/>
    </location>
</feature>
<dbReference type="InterPro" id="IPR004134">
    <property type="entry name" value="Peptidase_C1B"/>
</dbReference>
<dbReference type="GO" id="GO:0070005">
    <property type="term" value="F:cysteine-type aminopeptidase activity"/>
    <property type="evidence" value="ECO:0007669"/>
    <property type="project" value="InterPro"/>
</dbReference>
<dbReference type="AlphaFoldDB" id="A0A1X7AG38"/>
<sequence>MSGTCWSFAMTSLLESELLRLGKGEHDLSEMYLVHMSYLDKLKLGQKFEEPDFVSEGFDMESALDQVIDYGMIKEQAFDGRSPKTRGDDRFSFHEEMAETLHFNAEQAINSTRTSVQFFWYFNYVRNLNAMMGEIPDAGSMHEQYTTNAKALTQLGINSSDYVVLTPSDQKDYQGYSRPWQSLSRQKRQKYIPKNKVIAMIKHALKRGYTVVWAGDVGLDGFSYGLGVAQGGVIDDEEDEDEDINESAEGGGSFRSKRRSDCFQYMYGRADGDEDNGQCPAPEEHEPALHAMHIVGLATDKVGNEYFATKNSWGDNNFRDGYLYMDEEYIENATWSLLTHMDAINGGMREDLFSSADLPPEEERDTAAMFE</sequence>
<keyword evidence="3" id="KW-1185">Reference proteome</keyword>
<organism evidence="2 3">
    <name type="scientific">Parendozoicomonas haliclonae</name>
    <dbReference type="NCBI Taxonomy" id="1960125"/>
    <lineage>
        <taxon>Bacteria</taxon>
        <taxon>Pseudomonadati</taxon>
        <taxon>Pseudomonadota</taxon>
        <taxon>Gammaproteobacteria</taxon>
        <taxon>Oceanospirillales</taxon>
        <taxon>Endozoicomonadaceae</taxon>
        <taxon>Parendozoicomonas</taxon>
    </lineage>
</organism>
<evidence type="ECO:0000256" key="1">
    <source>
        <dbReference type="SAM" id="MobiDB-lite"/>
    </source>
</evidence>
<evidence type="ECO:0000313" key="2">
    <source>
        <dbReference type="EMBL" id="SMA37708.1"/>
    </source>
</evidence>
<gene>
    <name evidence="2" type="ORF">EHSB41UT_00777</name>
</gene>
<feature type="region of interest" description="Disordered" evidence="1">
    <location>
        <begin position="235"/>
        <end position="255"/>
    </location>
</feature>
<keyword evidence="2" id="KW-0378">Hydrolase</keyword>
<dbReference type="InterPro" id="IPR038765">
    <property type="entry name" value="Papain-like_cys_pep_sf"/>
</dbReference>
<proteinExistence type="predicted"/>
<accession>A0A1X7AG38</accession>
<keyword evidence="2" id="KW-0645">Protease</keyword>
<evidence type="ECO:0000313" key="3">
    <source>
        <dbReference type="Proteomes" id="UP000196573"/>
    </source>
</evidence>
<dbReference type="Pfam" id="PF03051">
    <property type="entry name" value="Peptidase_C1_2"/>
    <property type="match status" value="1"/>
</dbReference>
<dbReference type="Proteomes" id="UP000196573">
    <property type="component" value="Unassembled WGS sequence"/>
</dbReference>
<dbReference type="EMBL" id="FWPT01000002">
    <property type="protein sequence ID" value="SMA37708.1"/>
    <property type="molecule type" value="Genomic_DNA"/>
</dbReference>
<reference evidence="2 3" key="1">
    <citation type="submission" date="2017-03" db="EMBL/GenBank/DDBJ databases">
        <authorList>
            <person name="Afonso C.L."/>
            <person name="Miller P.J."/>
            <person name="Scott M.A."/>
            <person name="Spackman E."/>
            <person name="Goraichik I."/>
            <person name="Dimitrov K.M."/>
            <person name="Suarez D.L."/>
            <person name="Swayne D.E."/>
        </authorList>
    </citation>
    <scope>NUCLEOTIDE SEQUENCE [LARGE SCALE GENOMIC DNA]</scope>
    <source>
        <strain evidence="2">SB41UT1</strain>
    </source>
</reference>
<dbReference type="SUPFAM" id="SSF54001">
    <property type="entry name" value="Cysteine proteinases"/>
    <property type="match status" value="1"/>
</dbReference>
<dbReference type="GO" id="GO:0006508">
    <property type="term" value="P:proteolysis"/>
    <property type="evidence" value="ECO:0007669"/>
    <property type="project" value="UniProtKB-KW"/>
</dbReference>
<protein>
    <submittedName>
        <fullName evidence="2">Papain family cysteine protease</fullName>
    </submittedName>
</protein>